<evidence type="ECO:0000313" key="2">
    <source>
        <dbReference type="Proteomes" id="UP000008385"/>
    </source>
</evidence>
<dbReference type="eggNOG" id="COG0826">
    <property type="taxonomic scope" value="Bacteria"/>
</dbReference>
<protein>
    <submittedName>
        <fullName evidence="1">Uncharacterized protein</fullName>
    </submittedName>
</protein>
<dbReference type="AlphaFoldDB" id="F5XXY8"/>
<evidence type="ECO:0000313" key="1">
    <source>
        <dbReference type="EMBL" id="AEG93123.1"/>
    </source>
</evidence>
<dbReference type="KEGG" id="rta:Rta_20300"/>
<gene>
    <name evidence="1" type="ordered locus">Rta_20300</name>
</gene>
<name>F5XXY8_RAMTT</name>
<dbReference type="EMBL" id="CP000245">
    <property type="protein sequence ID" value="AEG93123.1"/>
    <property type="molecule type" value="Genomic_DNA"/>
</dbReference>
<dbReference type="Proteomes" id="UP000008385">
    <property type="component" value="Chromosome"/>
</dbReference>
<keyword evidence="2" id="KW-1185">Reference proteome</keyword>
<sequence length="55" mass="5527">MSLLYHQLELLAPARDADIGIEAINHGADAVYIGGPGFGTRTASAAASSSPSTPS</sequence>
<organism evidence="1 2">
    <name type="scientific">Ramlibacter tataouinensis (strain ATCC BAA-407 / DSM 14655 / LMG 21543 / TTB310)</name>
    <dbReference type="NCBI Taxonomy" id="365046"/>
    <lineage>
        <taxon>Bacteria</taxon>
        <taxon>Pseudomonadati</taxon>
        <taxon>Pseudomonadota</taxon>
        <taxon>Betaproteobacteria</taxon>
        <taxon>Burkholderiales</taxon>
        <taxon>Comamonadaceae</taxon>
        <taxon>Ramlibacter</taxon>
    </lineage>
</organism>
<dbReference type="STRING" id="365046.Rta_20300"/>
<dbReference type="HOGENOM" id="CLU_3029188_0_0_4"/>
<reference evidence="2" key="1">
    <citation type="submission" date="2006-01" db="EMBL/GenBank/DDBJ databases">
        <title>Genome of the cyst-dividing bacterium Ramlibacter tataouinensis.</title>
        <authorList>
            <person name="Barakat M."/>
            <person name="Ortet P."/>
            <person name="De Luca G."/>
            <person name="Jourlin-Castelli C."/>
            <person name="Ansaldi M."/>
            <person name="Py B."/>
            <person name="Fichant G."/>
            <person name="Coutinho P."/>
            <person name="Voulhoux R."/>
            <person name="Bastien O."/>
            <person name="Roy S."/>
            <person name="Marechal E."/>
            <person name="Henrissat B."/>
            <person name="Quentin Y."/>
            <person name="Noirot P."/>
            <person name="Filloux A."/>
            <person name="Mejean V."/>
            <person name="DuBow M."/>
            <person name="Barras F."/>
            <person name="Heulin T."/>
        </authorList>
    </citation>
    <scope>NUCLEOTIDE SEQUENCE [LARGE SCALE GENOMIC DNA]</scope>
    <source>
        <strain evidence="2">ATCC BAA-407 / DSM 14655 / LMG 21543 / TTB310</strain>
    </source>
</reference>
<accession>F5XXY8</accession>
<dbReference type="PATRIC" id="fig|365046.3.peg.2073"/>
<reference evidence="1 2" key="2">
    <citation type="journal article" date="2011" name="PLoS ONE">
        <title>The Cyst-Dividing Bacterium Ramlibacter tataouinensis TTB310 Genome Reveals a Well-Stocked Toolbox for Adaptation to a Desert Environment.</title>
        <authorList>
            <person name="De Luca G."/>
            <person name="Barakat M."/>
            <person name="Ortet P."/>
            <person name="Fochesato S."/>
            <person name="Jourlin-Castelli C."/>
            <person name="Ansaldi M."/>
            <person name="Py B."/>
            <person name="Fichant G."/>
            <person name="Coutinho P.M."/>
            <person name="Voulhoux R."/>
            <person name="Bastien O."/>
            <person name="Marechal E."/>
            <person name="Henrissat B."/>
            <person name="Quentin Y."/>
            <person name="Noirot P."/>
            <person name="Filloux A."/>
            <person name="Mejean V."/>
            <person name="Dubow M.S."/>
            <person name="Barras F."/>
            <person name="Barbe V."/>
            <person name="Weissenbach J."/>
            <person name="Mihalcescu I."/>
            <person name="Vermeglio A."/>
            <person name="Achouak W."/>
            <person name="Heulin T."/>
        </authorList>
    </citation>
    <scope>NUCLEOTIDE SEQUENCE [LARGE SCALE GENOMIC DNA]</scope>
    <source>
        <strain evidence="2">ATCC BAA-407 / DSM 14655 / LMG 21543 / TTB310</strain>
    </source>
</reference>
<proteinExistence type="predicted"/>